<reference evidence="2 3" key="1">
    <citation type="journal article" date="2018" name="BMC Genomics">
        <title>Genomic comparison of Trypanosoma conorhini and Trypanosoma rangeli to Trypanosoma cruzi strains of high and low virulence.</title>
        <authorList>
            <person name="Bradwell K.R."/>
            <person name="Koparde V.N."/>
            <person name="Matveyev A.V."/>
            <person name="Serrano M.G."/>
            <person name="Alves J.M."/>
            <person name="Parikh H."/>
            <person name="Huang B."/>
            <person name="Lee V."/>
            <person name="Espinosa-Alvarez O."/>
            <person name="Ortiz P.A."/>
            <person name="Costa-Martins A.G."/>
            <person name="Teixeira M.M."/>
            <person name="Buck G.A."/>
        </authorList>
    </citation>
    <scope>NUCLEOTIDE SEQUENCE [LARGE SCALE GENOMIC DNA]</scope>
    <source>
        <strain evidence="2 3">025E</strain>
    </source>
</reference>
<gene>
    <name evidence="2" type="ORF">Tco025E_01108</name>
</gene>
<feature type="region of interest" description="Disordered" evidence="1">
    <location>
        <begin position="137"/>
        <end position="157"/>
    </location>
</feature>
<dbReference type="RefSeq" id="XP_029231852.1">
    <property type="nucleotide sequence ID" value="XM_029368046.1"/>
</dbReference>
<evidence type="ECO:0000256" key="1">
    <source>
        <dbReference type="SAM" id="MobiDB-lite"/>
    </source>
</evidence>
<organism evidence="2 3">
    <name type="scientific">Trypanosoma conorhini</name>
    <dbReference type="NCBI Taxonomy" id="83891"/>
    <lineage>
        <taxon>Eukaryota</taxon>
        <taxon>Discoba</taxon>
        <taxon>Euglenozoa</taxon>
        <taxon>Kinetoplastea</taxon>
        <taxon>Metakinetoplastina</taxon>
        <taxon>Trypanosomatida</taxon>
        <taxon>Trypanosomatidae</taxon>
        <taxon>Trypanosoma</taxon>
    </lineage>
</organism>
<keyword evidence="3" id="KW-1185">Reference proteome</keyword>
<dbReference type="GeneID" id="40314719"/>
<dbReference type="AlphaFoldDB" id="A0A422Q9K8"/>
<feature type="region of interest" description="Disordered" evidence="1">
    <location>
        <begin position="192"/>
        <end position="234"/>
    </location>
</feature>
<dbReference type="EMBL" id="MKKU01000033">
    <property type="protein sequence ID" value="RNF26646.1"/>
    <property type="molecule type" value="Genomic_DNA"/>
</dbReference>
<sequence length="234" mass="23920">MQRLLPRPACPAPPAEANGGSSEPVSRRDATTASALPAGALHLFSLAGTCRGSLAKTLAAVSRTASPLPHEPRATPRLQQPGRGPLQPRTGDAQGDAAADFDEDVMCRSGSCSRCLSRASSFSLAAGCVTPLTWRTSSSVNGGSSSGRAADSPCPASAQEHSLEAALTARHARAVAATVALWETTALGALPACPAAETDDDDDEVRGASPPLRERSLAPAEVAAERARRQLPPA</sequence>
<evidence type="ECO:0000313" key="3">
    <source>
        <dbReference type="Proteomes" id="UP000284403"/>
    </source>
</evidence>
<feature type="compositionally biased region" description="Low complexity" evidence="1">
    <location>
        <begin position="137"/>
        <end position="147"/>
    </location>
</feature>
<evidence type="ECO:0000313" key="2">
    <source>
        <dbReference type="EMBL" id="RNF26646.1"/>
    </source>
</evidence>
<dbReference type="Proteomes" id="UP000284403">
    <property type="component" value="Unassembled WGS sequence"/>
</dbReference>
<name>A0A422Q9K8_9TRYP</name>
<protein>
    <submittedName>
        <fullName evidence="2">Uncharacterized protein</fullName>
    </submittedName>
</protein>
<feature type="region of interest" description="Disordered" evidence="1">
    <location>
        <begin position="63"/>
        <end position="96"/>
    </location>
</feature>
<feature type="region of interest" description="Disordered" evidence="1">
    <location>
        <begin position="1"/>
        <end position="31"/>
    </location>
</feature>
<proteinExistence type="predicted"/>
<accession>A0A422Q9K8</accession>
<comment type="caution">
    <text evidence="2">The sequence shown here is derived from an EMBL/GenBank/DDBJ whole genome shotgun (WGS) entry which is preliminary data.</text>
</comment>